<keyword evidence="1" id="KW-0479">Metal-binding</keyword>
<protein>
    <submittedName>
        <fullName evidence="6">Transposase</fullName>
    </submittedName>
</protein>
<dbReference type="EMBL" id="JAYGHG010000012">
    <property type="protein sequence ID" value="MEA5581630.1"/>
    <property type="molecule type" value="Genomic_DNA"/>
</dbReference>
<dbReference type="InterPro" id="IPR010095">
    <property type="entry name" value="Cas12f1-like_TNB"/>
</dbReference>
<evidence type="ECO:0000259" key="5">
    <source>
        <dbReference type="Pfam" id="PF12323"/>
    </source>
</evidence>
<keyword evidence="3" id="KW-0238">DNA-binding</keyword>
<feature type="domain" description="Cas12f1-like TNB" evidence="4">
    <location>
        <begin position="326"/>
        <end position="391"/>
    </location>
</feature>
<evidence type="ECO:0000313" key="6">
    <source>
        <dbReference type="EMBL" id="MEA5581630.1"/>
    </source>
</evidence>
<feature type="domain" description="Transposase putative helix-turn-helix" evidence="5">
    <location>
        <begin position="20"/>
        <end position="57"/>
    </location>
</feature>
<dbReference type="RefSeq" id="WP_323196004.1">
    <property type="nucleotide sequence ID" value="NZ_JAYGHG010000012.1"/>
</dbReference>
<evidence type="ECO:0000313" key="7">
    <source>
        <dbReference type="Proteomes" id="UP001302120"/>
    </source>
</evidence>
<dbReference type="PANTHER" id="PTHR36172:SF1">
    <property type="entry name" value="RESOLVASE-RELATED"/>
    <property type="match status" value="1"/>
</dbReference>
<evidence type="ECO:0000259" key="4">
    <source>
        <dbReference type="Pfam" id="PF07282"/>
    </source>
</evidence>
<gene>
    <name evidence="6" type="ORF">VB620_09790</name>
</gene>
<proteinExistence type="predicted"/>
<reference evidence="6 7" key="1">
    <citation type="submission" date="2023-12" db="EMBL/GenBank/DDBJ databases">
        <title>Baltic Sea Cyanobacteria.</title>
        <authorList>
            <person name="Delbaje E."/>
            <person name="Fewer D.P."/>
            <person name="Shishido T.K."/>
        </authorList>
    </citation>
    <scope>NUCLEOTIDE SEQUENCE [LARGE SCALE GENOMIC DNA]</scope>
    <source>
        <strain evidence="6 7">UHCC-0300</strain>
    </source>
</reference>
<comment type="caution">
    <text evidence="6">The sequence shown here is derived from an EMBL/GenBank/DDBJ whole genome shotgun (WGS) entry which is preliminary data.</text>
</comment>
<dbReference type="NCBIfam" id="NF040570">
    <property type="entry name" value="guided_TnpB"/>
    <property type="match status" value="1"/>
</dbReference>
<dbReference type="Proteomes" id="UP001302120">
    <property type="component" value="Unassembled WGS sequence"/>
</dbReference>
<keyword evidence="7" id="KW-1185">Reference proteome</keyword>
<name>A0ABU5UDL9_9CYAN</name>
<dbReference type="Pfam" id="PF12323">
    <property type="entry name" value="HTH_OrfB_IS605"/>
    <property type="match status" value="1"/>
</dbReference>
<dbReference type="Pfam" id="PF07282">
    <property type="entry name" value="Cas12f1-like_TNB"/>
    <property type="match status" value="1"/>
</dbReference>
<evidence type="ECO:0000256" key="3">
    <source>
        <dbReference type="ARBA" id="ARBA00023125"/>
    </source>
</evidence>
<dbReference type="PANTHER" id="PTHR36172">
    <property type="match status" value="1"/>
</dbReference>
<keyword evidence="2" id="KW-0862">Zinc</keyword>
<dbReference type="InterPro" id="IPR021027">
    <property type="entry name" value="Transposase_put_HTH"/>
</dbReference>
<dbReference type="InterPro" id="IPR051491">
    <property type="entry name" value="Recombinase/Transposase-rel"/>
</dbReference>
<evidence type="ECO:0000256" key="1">
    <source>
        <dbReference type="ARBA" id="ARBA00022723"/>
    </source>
</evidence>
<accession>A0ABU5UDL9</accession>
<organism evidence="6 7">
    <name type="scientific">Nodularia harveyana UHCC-0300</name>
    <dbReference type="NCBI Taxonomy" id="2974287"/>
    <lineage>
        <taxon>Bacteria</taxon>
        <taxon>Bacillati</taxon>
        <taxon>Cyanobacteriota</taxon>
        <taxon>Cyanophyceae</taxon>
        <taxon>Nostocales</taxon>
        <taxon>Nodulariaceae</taxon>
        <taxon>Nodularia</taxon>
    </lineage>
</organism>
<sequence length="407" mass="45841">MFSPSSTSSLVGCTDSGSTVKKSRKIRIFLTTEQRRIVKQWFGVSRFVYNTTVKLLQDSSVKANWKAIKTDILNGLPEWSKSVPYQIKSIAIKDACKSVSNAKKKFKTGGGISKMRFRSRKDAVQSCYIPKSAVKDVGIYHTILGKVTFKEALPQSFGDCRLVFAYRDYYLTVPEDVPQQKSDNQGRVVALDPGIRTFITFFSECNFGEIGTSANLPIQKLCFRLDKLISKFTKAKCKQRRRMKLAASRLRGKIKNLVDELHKKTARFLVDNFDIILLPTFETSQMSKKVRESGLGVSPSVGTPEPVRAKRRIRSKSVRQMLTLSHYRFKQLLKHKAFETNKVVMDVNEAYTSKTVSWTGEIIPNLGGAKFVKSPSDGQVMSRDMNGARGIFLRALVDTPSLKESIC</sequence>
<evidence type="ECO:0000256" key="2">
    <source>
        <dbReference type="ARBA" id="ARBA00022833"/>
    </source>
</evidence>